<gene>
    <name evidence="1" type="ORF">IW261DRAFT_1021178</name>
</gene>
<dbReference type="Proteomes" id="UP001175227">
    <property type="component" value="Unassembled WGS sequence"/>
</dbReference>
<dbReference type="EMBL" id="JAUEPR010000069">
    <property type="protein sequence ID" value="KAK0468666.1"/>
    <property type="molecule type" value="Genomic_DNA"/>
</dbReference>
<dbReference type="PANTHER" id="PTHR21310:SF15">
    <property type="entry name" value="AMINOGLYCOSIDE PHOSPHOTRANSFERASE DOMAIN-CONTAINING PROTEIN"/>
    <property type="match status" value="1"/>
</dbReference>
<proteinExistence type="predicted"/>
<reference evidence="1" key="1">
    <citation type="submission" date="2023-06" db="EMBL/GenBank/DDBJ databases">
        <authorList>
            <consortium name="Lawrence Berkeley National Laboratory"/>
            <person name="Ahrendt S."/>
            <person name="Sahu N."/>
            <person name="Indic B."/>
            <person name="Wong-Bajracharya J."/>
            <person name="Merenyi Z."/>
            <person name="Ke H.-M."/>
            <person name="Monk M."/>
            <person name="Kocsube S."/>
            <person name="Drula E."/>
            <person name="Lipzen A."/>
            <person name="Balint B."/>
            <person name="Henrissat B."/>
            <person name="Andreopoulos B."/>
            <person name="Martin F.M."/>
            <person name="Harder C.B."/>
            <person name="Rigling D."/>
            <person name="Ford K.L."/>
            <person name="Foster G.D."/>
            <person name="Pangilinan J."/>
            <person name="Papanicolaou A."/>
            <person name="Barry K."/>
            <person name="LaButti K."/>
            <person name="Viragh M."/>
            <person name="Koriabine M."/>
            <person name="Yan M."/>
            <person name="Riley R."/>
            <person name="Champramary S."/>
            <person name="Plett K.L."/>
            <person name="Tsai I.J."/>
            <person name="Slot J."/>
            <person name="Sipos G."/>
            <person name="Plett J."/>
            <person name="Nagy L.G."/>
            <person name="Grigoriev I.V."/>
        </authorList>
    </citation>
    <scope>NUCLEOTIDE SEQUENCE</scope>
    <source>
        <strain evidence="1">ICMP 16352</strain>
    </source>
</reference>
<comment type="caution">
    <text evidence="1">The sequence shown here is derived from an EMBL/GenBank/DDBJ whole genome shotgun (WGS) entry which is preliminary data.</text>
</comment>
<name>A0AA39NN33_9AGAR</name>
<dbReference type="PANTHER" id="PTHR21310">
    <property type="entry name" value="AMINOGLYCOSIDE PHOSPHOTRANSFERASE-RELATED-RELATED"/>
    <property type="match status" value="1"/>
</dbReference>
<organism evidence="1 2">
    <name type="scientific">Armillaria novae-zelandiae</name>
    <dbReference type="NCBI Taxonomy" id="153914"/>
    <lineage>
        <taxon>Eukaryota</taxon>
        <taxon>Fungi</taxon>
        <taxon>Dikarya</taxon>
        <taxon>Basidiomycota</taxon>
        <taxon>Agaricomycotina</taxon>
        <taxon>Agaricomycetes</taxon>
        <taxon>Agaricomycetidae</taxon>
        <taxon>Agaricales</taxon>
        <taxon>Marasmiineae</taxon>
        <taxon>Physalacriaceae</taxon>
        <taxon>Armillaria</taxon>
    </lineage>
</organism>
<protein>
    <recommendedName>
        <fullName evidence="3">Aminoglycoside phosphotransferase domain-containing protein</fullName>
    </recommendedName>
</protein>
<sequence>MVGTMRLITERTSLPLPIVHAYDSTRNNSLGYAYVLLSFIEPVVQYRTKPDALTDPSHCHIFEHVANSMAQLRVLEFDRIGELEFTGPDRSYTIGPLREIKDGEVVYEIGPFSTALSYINELASLLIDKYTESPPCYAHYSLLRLLGLFLPNRRFDGPPFVLSPPNFDSQNVMVDLVTFAVTRCLDWDDVSVGPGEGGYACYPAWIHSYDWPPRSSVEKVSDSSSREEPPEMLQAHRDLYHAIYSDIDPIGAEATRHSHFYEAIVIGLSEPVLSSEIMVKLTGHVFDSKWAIMGELLFGMEEGKWLASRWWCALR</sequence>
<dbReference type="AlphaFoldDB" id="A0AA39NN33"/>
<evidence type="ECO:0000313" key="2">
    <source>
        <dbReference type="Proteomes" id="UP001175227"/>
    </source>
</evidence>
<keyword evidence="2" id="KW-1185">Reference proteome</keyword>
<accession>A0AA39NN33</accession>
<evidence type="ECO:0000313" key="1">
    <source>
        <dbReference type="EMBL" id="KAK0468666.1"/>
    </source>
</evidence>
<evidence type="ECO:0008006" key="3">
    <source>
        <dbReference type="Google" id="ProtNLM"/>
    </source>
</evidence>
<dbReference type="InterPro" id="IPR051678">
    <property type="entry name" value="AGP_Transferase"/>
</dbReference>